<accession>A0A382RWS5</accession>
<dbReference type="AlphaFoldDB" id="A0A382RWS5"/>
<sequence>ERAMRIELTSPAWEAGVITIIRRPRYRLKLVPLWINFKNDKLKF</sequence>
<reference evidence="1" key="1">
    <citation type="submission" date="2018-05" db="EMBL/GenBank/DDBJ databases">
        <authorList>
            <person name="Lanie J.A."/>
            <person name="Ng W.-L."/>
            <person name="Kazmierczak K.M."/>
            <person name="Andrzejewski T.M."/>
            <person name="Davidsen T.M."/>
            <person name="Wayne K.J."/>
            <person name="Tettelin H."/>
            <person name="Glass J.I."/>
            <person name="Rusch D."/>
            <person name="Podicherti R."/>
            <person name="Tsui H.-C.T."/>
            <person name="Winkler M.E."/>
        </authorList>
    </citation>
    <scope>NUCLEOTIDE SEQUENCE</scope>
</reference>
<proteinExistence type="predicted"/>
<organism evidence="1">
    <name type="scientific">marine metagenome</name>
    <dbReference type="NCBI Taxonomy" id="408172"/>
    <lineage>
        <taxon>unclassified sequences</taxon>
        <taxon>metagenomes</taxon>
        <taxon>ecological metagenomes</taxon>
    </lineage>
</organism>
<evidence type="ECO:0000313" key="1">
    <source>
        <dbReference type="EMBL" id="SVD02116.1"/>
    </source>
</evidence>
<dbReference type="EMBL" id="UINC01124752">
    <property type="protein sequence ID" value="SVD02116.1"/>
    <property type="molecule type" value="Genomic_DNA"/>
</dbReference>
<gene>
    <name evidence="1" type="ORF">METZ01_LOCUS354970</name>
</gene>
<name>A0A382RWS5_9ZZZZ</name>
<feature type="non-terminal residue" evidence="1">
    <location>
        <position position="1"/>
    </location>
</feature>
<protein>
    <submittedName>
        <fullName evidence="1">Uncharacterized protein</fullName>
    </submittedName>
</protein>